<organism evidence="1 2">
    <name type="scientific">Lithohypha guttulata</name>
    <dbReference type="NCBI Taxonomy" id="1690604"/>
    <lineage>
        <taxon>Eukaryota</taxon>
        <taxon>Fungi</taxon>
        <taxon>Dikarya</taxon>
        <taxon>Ascomycota</taxon>
        <taxon>Pezizomycotina</taxon>
        <taxon>Eurotiomycetes</taxon>
        <taxon>Chaetothyriomycetidae</taxon>
        <taxon>Chaetothyriales</taxon>
        <taxon>Trichomeriaceae</taxon>
        <taxon>Lithohypha</taxon>
    </lineage>
</organism>
<gene>
    <name evidence="1" type="ORF">LTR05_003078</name>
</gene>
<keyword evidence="2" id="KW-1185">Reference proteome</keyword>
<protein>
    <submittedName>
        <fullName evidence="1">Uncharacterized protein</fullName>
    </submittedName>
</protein>
<evidence type="ECO:0000313" key="1">
    <source>
        <dbReference type="EMBL" id="KAK5088856.1"/>
    </source>
</evidence>
<dbReference type="EMBL" id="JAVRRJ010000002">
    <property type="protein sequence ID" value="KAK5088856.1"/>
    <property type="molecule type" value="Genomic_DNA"/>
</dbReference>
<accession>A0AAN7T392</accession>
<comment type="caution">
    <text evidence="1">The sequence shown here is derived from an EMBL/GenBank/DDBJ whole genome shotgun (WGS) entry which is preliminary data.</text>
</comment>
<dbReference type="Proteomes" id="UP001309876">
    <property type="component" value="Unassembled WGS sequence"/>
</dbReference>
<reference evidence="1 2" key="1">
    <citation type="submission" date="2023-08" db="EMBL/GenBank/DDBJ databases">
        <title>Black Yeasts Isolated from many extreme environments.</title>
        <authorList>
            <person name="Coleine C."/>
            <person name="Stajich J.E."/>
            <person name="Selbmann L."/>
        </authorList>
    </citation>
    <scope>NUCLEOTIDE SEQUENCE [LARGE SCALE GENOMIC DNA]</scope>
    <source>
        <strain evidence="1 2">CCFEE 5910</strain>
    </source>
</reference>
<proteinExistence type="predicted"/>
<evidence type="ECO:0000313" key="2">
    <source>
        <dbReference type="Proteomes" id="UP001309876"/>
    </source>
</evidence>
<dbReference type="AlphaFoldDB" id="A0AAN7T392"/>
<sequence>MTTPTIVVNKPGTVTHSVPTAVHSNAGRPLTPKISTTSFPSKGHEQSCYLCDEQNPGDFSPTTKFLETCLLCCRPFCPVHKAVQFEEVCNINHSQYYHERLEKARDEIAQKSPDGVGRRPDAEEVLNEGGVYPSLGEREKVIFRTSPVSPEKMKEIAHFRSLDAELSGTKGKGASILIEEREAYAADIAV</sequence>
<name>A0AAN7T392_9EURO</name>